<dbReference type="KEGG" id="sdyn:Mal52_40800"/>
<evidence type="ECO:0000313" key="2">
    <source>
        <dbReference type="Proteomes" id="UP000319383"/>
    </source>
</evidence>
<keyword evidence="2" id="KW-1185">Reference proteome</keyword>
<accession>A0A517ZSY1</accession>
<sequence length="253" mass="28658">MSRHHISAIVIAVLITHLLPQIGNCVDPDSGGGTLNVTITDLNGIGRRSEDVECRIEVRDVDTGNVERVLMENQRFRTNKDGLLTVIPIDAYKAVRNNRVFVRFDPVDTSLETVVLENLSGGANHTVSIVMKVRSRPVPVEGPPQLVYHSRQGQFHLARMDGTAYYCPPGKPRGVLTAIEFDHSDKDYYYYRDKLNNSKRWAFERGHTAEAASHPRPNPRGDWRTVWTRDGSVPHAKWEPFTKAREITPDFME</sequence>
<organism evidence="1 2">
    <name type="scientific">Symmachiella dynata</name>
    <dbReference type="NCBI Taxonomy" id="2527995"/>
    <lineage>
        <taxon>Bacteria</taxon>
        <taxon>Pseudomonadati</taxon>
        <taxon>Planctomycetota</taxon>
        <taxon>Planctomycetia</taxon>
        <taxon>Planctomycetales</taxon>
        <taxon>Planctomycetaceae</taxon>
        <taxon>Symmachiella</taxon>
    </lineage>
</organism>
<dbReference type="RefSeq" id="WP_145378075.1">
    <property type="nucleotide sequence ID" value="NZ_CP036276.1"/>
</dbReference>
<dbReference type="AlphaFoldDB" id="A0A517ZSY1"/>
<reference evidence="1 2" key="1">
    <citation type="submission" date="2019-02" db="EMBL/GenBank/DDBJ databases">
        <title>Deep-cultivation of Planctomycetes and their phenomic and genomic characterization uncovers novel biology.</title>
        <authorList>
            <person name="Wiegand S."/>
            <person name="Jogler M."/>
            <person name="Boedeker C."/>
            <person name="Pinto D."/>
            <person name="Vollmers J."/>
            <person name="Rivas-Marin E."/>
            <person name="Kohn T."/>
            <person name="Peeters S.H."/>
            <person name="Heuer A."/>
            <person name="Rast P."/>
            <person name="Oberbeckmann S."/>
            <person name="Bunk B."/>
            <person name="Jeske O."/>
            <person name="Meyerdierks A."/>
            <person name="Storesund J.E."/>
            <person name="Kallscheuer N."/>
            <person name="Luecker S."/>
            <person name="Lage O.M."/>
            <person name="Pohl T."/>
            <person name="Merkel B.J."/>
            <person name="Hornburger P."/>
            <person name="Mueller R.-W."/>
            <person name="Bruemmer F."/>
            <person name="Labrenz M."/>
            <person name="Spormann A.M."/>
            <person name="Op den Camp H."/>
            <person name="Overmann J."/>
            <person name="Amann R."/>
            <person name="Jetten M.S.M."/>
            <person name="Mascher T."/>
            <person name="Medema M.H."/>
            <person name="Devos D.P."/>
            <person name="Kaster A.-K."/>
            <person name="Ovreas L."/>
            <person name="Rohde M."/>
            <person name="Galperin M.Y."/>
            <person name="Jogler C."/>
        </authorList>
    </citation>
    <scope>NUCLEOTIDE SEQUENCE [LARGE SCALE GENOMIC DNA]</scope>
    <source>
        <strain evidence="1 2">Mal52</strain>
    </source>
</reference>
<evidence type="ECO:0000313" key="1">
    <source>
        <dbReference type="EMBL" id="QDU45586.1"/>
    </source>
</evidence>
<dbReference type="Proteomes" id="UP000319383">
    <property type="component" value="Chromosome"/>
</dbReference>
<name>A0A517ZSY1_9PLAN</name>
<gene>
    <name evidence="1" type="ORF">Mal52_40800</name>
</gene>
<protein>
    <submittedName>
        <fullName evidence="1">Uncharacterized protein</fullName>
    </submittedName>
</protein>
<proteinExistence type="predicted"/>
<dbReference type="EMBL" id="CP036276">
    <property type="protein sequence ID" value="QDU45586.1"/>
    <property type="molecule type" value="Genomic_DNA"/>
</dbReference>